<dbReference type="PROSITE" id="PS50878">
    <property type="entry name" value="RT_POL"/>
    <property type="match status" value="1"/>
</dbReference>
<reference evidence="3 4" key="1">
    <citation type="submission" date="2024-05" db="EMBL/GenBank/DDBJ databases">
        <authorList>
            <person name="Wallberg A."/>
        </authorList>
    </citation>
    <scope>NUCLEOTIDE SEQUENCE [LARGE SCALE GENOMIC DNA]</scope>
</reference>
<comment type="caution">
    <text evidence="3">The sequence shown here is derived from an EMBL/GenBank/DDBJ whole genome shotgun (WGS) entry which is preliminary data.</text>
</comment>
<evidence type="ECO:0000313" key="3">
    <source>
        <dbReference type="EMBL" id="CAL4181315.1"/>
    </source>
</evidence>
<dbReference type="PANTHER" id="PTHR33332">
    <property type="entry name" value="REVERSE TRANSCRIPTASE DOMAIN-CONTAINING PROTEIN"/>
    <property type="match status" value="1"/>
</dbReference>
<sequence>VANGTRSKEGQVKSGVPQGTVLAAILFIIMIADIDEKVKESIVRCFADDTRVSKKIEKEEDKQKLQEDLNAIYKWAEDNLLFFNENKFEQITYGETPNIENRLYKNPANETINKGNTVKDLGIISSSKLSFKEHMESVVMSSRRMNGMILRTFHSREPDVMMRLFNTYLRSKMEYCCSIWSPTLQKEINELERIQKHLQVKLQVWKI</sequence>
<dbReference type="Proteomes" id="UP001497623">
    <property type="component" value="Unassembled WGS sequence"/>
</dbReference>
<dbReference type="AlphaFoldDB" id="A0AAV2SB71"/>
<evidence type="ECO:0000313" key="4">
    <source>
        <dbReference type="Proteomes" id="UP001497623"/>
    </source>
</evidence>
<proteinExistence type="predicted"/>
<evidence type="ECO:0000259" key="2">
    <source>
        <dbReference type="PROSITE" id="PS50878"/>
    </source>
</evidence>
<evidence type="ECO:0000256" key="1">
    <source>
        <dbReference type="SAM" id="Phobius"/>
    </source>
</evidence>
<dbReference type="EMBL" id="CAXKWB010058939">
    <property type="protein sequence ID" value="CAL4181315.1"/>
    <property type="molecule type" value="Genomic_DNA"/>
</dbReference>
<feature type="domain" description="Reverse transcriptase" evidence="2">
    <location>
        <begin position="1"/>
        <end position="125"/>
    </location>
</feature>
<dbReference type="InterPro" id="IPR000477">
    <property type="entry name" value="RT_dom"/>
</dbReference>
<protein>
    <recommendedName>
        <fullName evidence="2">Reverse transcriptase domain-containing protein</fullName>
    </recommendedName>
</protein>
<dbReference type="Pfam" id="PF00078">
    <property type="entry name" value="RVT_1"/>
    <property type="match status" value="1"/>
</dbReference>
<keyword evidence="1" id="KW-0472">Membrane</keyword>
<keyword evidence="1" id="KW-0812">Transmembrane</keyword>
<keyword evidence="1" id="KW-1133">Transmembrane helix</keyword>
<feature type="non-terminal residue" evidence="3">
    <location>
        <position position="1"/>
    </location>
</feature>
<accession>A0AAV2SB71</accession>
<gene>
    <name evidence="3" type="ORF">MNOR_LOCUS35406</name>
</gene>
<name>A0AAV2SB71_MEGNR</name>
<keyword evidence="4" id="KW-1185">Reference proteome</keyword>
<feature type="transmembrane region" description="Helical" evidence="1">
    <location>
        <begin position="15"/>
        <end position="34"/>
    </location>
</feature>
<dbReference type="PRINTS" id="PR01345">
    <property type="entry name" value="CERVTRCPTASE"/>
</dbReference>
<organism evidence="3 4">
    <name type="scientific">Meganyctiphanes norvegica</name>
    <name type="common">Northern krill</name>
    <name type="synonym">Thysanopoda norvegica</name>
    <dbReference type="NCBI Taxonomy" id="48144"/>
    <lineage>
        <taxon>Eukaryota</taxon>
        <taxon>Metazoa</taxon>
        <taxon>Ecdysozoa</taxon>
        <taxon>Arthropoda</taxon>
        <taxon>Crustacea</taxon>
        <taxon>Multicrustacea</taxon>
        <taxon>Malacostraca</taxon>
        <taxon>Eumalacostraca</taxon>
        <taxon>Eucarida</taxon>
        <taxon>Euphausiacea</taxon>
        <taxon>Euphausiidae</taxon>
        <taxon>Meganyctiphanes</taxon>
    </lineage>
</organism>